<gene>
    <name evidence="2" type="ORF">K444DRAFT_633014</name>
</gene>
<dbReference type="InParanoid" id="A0A2J6T0T0"/>
<evidence type="ECO:0000313" key="2">
    <source>
        <dbReference type="EMBL" id="PMD56624.1"/>
    </source>
</evidence>
<reference evidence="2 3" key="1">
    <citation type="submission" date="2016-04" db="EMBL/GenBank/DDBJ databases">
        <title>A degradative enzymes factory behind the ericoid mycorrhizal symbiosis.</title>
        <authorList>
            <consortium name="DOE Joint Genome Institute"/>
            <person name="Martino E."/>
            <person name="Morin E."/>
            <person name="Grelet G."/>
            <person name="Kuo A."/>
            <person name="Kohler A."/>
            <person name="Daghino S."/>
            <person name="Barry K."/>
            <person name="Choi C."/>
            <person name="Cichocki N."/>
            <person name="Clum A."/>
            <person name="Copeland A."/>
            <person name="Hainaut M."/>
            <person name="Haridas S."/>
            <person name="Labutti K."/>
            <person name="Lindquist E."/>
            <person name="Lipzen A."/>
            <person name="Khouja H.-R."/>
            <person name="Murat C."/>
            <person name="Ohm R."/>
            <person name="Olson A."/>
            <person name="Spatafora J."/>
            <person name="Veneault-Fourrey C."/>
            <person name="Henrissat B."/>
            <person name="Grigoriev I."/>
            <person name="Martin F."/>
            <person name="Perotto S."/>
        </authorList>
    </citation>
    <scope>NUCLEOTIDE SEQUENCE [LARGE SCALE GENOMIC DNA]</scope>
    <source>
        <strain evidence="2 3">E</strain>
    </source>
</reference>
<organism evidence="2 3">
    <name type="scientific">Hyaloscypha bicolor E</name>
    <dbReference type="NCBI Taxonomy" id="1095630"/>
    <lineage>
        <taxon>Eukaryota</taxon>
        <taxon>Fungi</taxon>
        <taxon>Dikarya</taxon>
        <taxon>Ascomycota</taxon>
        <taxon>Pezizomycotina</taxon>
        <taxon>Leotiomycetes</taxon>
        <taxon>Helotiales</taxon>
        <taxon>Hyaloscyphaceae</taxon>
        <taxon>Hyaloscypha</taxon>
        <taxon>Hyaloscypha bicolor</taxon>
    </lineage>
</organism>
<proteinExistence type="predicted"/>
<keyword evidence="3" id="KW-1185">Reference proteome</keyword>
<feature type="region of interest" description="Disordered" evidence="1">
    <location>
        <begin position="383"/>
        <end position="422"/>
    </location>
</feature>
<sequence length="448" mass="50205">MASFLRKEQLERHTHVERAFQQPFQRLDILEFEQMLDTPEARAKMAAGEMVLEAFDPLTDPEYLANYEYLSRINEPGSLYWKQYGDPFYAYGYRQLDAAPFEENNATEEQLTVIDNKAEVDNKYYGNKGGSGLKGNTEHKEFVETGSFKAPADLKTPAPAATAGVLDLTTHPLNQTTRPTSKHHSTNTPVASLTVKPSNVNFITPSQPSTTPLPSTPQTLTTAVEKKNDGKDFMKVKVKYFDQFLSRMNRAPIPKPPRGADGKELVSRFKQRSNAIRALSDADDKRLVEFIESQDSVRNTSGQGRNGTQGNVTFNTVYSAKRMRIENSGTATRGQQQNSSRSYHNISMTHGDLEEAKWESSGYAGNHNKPRIATEENGYGFPDVQEPQDGAPNGNSAFHSGFKDKGYHGASQNMYEPPQNRVHAGLEHYDSLLLEHRKFWSPKQSGKK</sequence>
<protein>
    <submittedName>
        <fullName evidence="2">Uncharacterized protein</fullName>
    </submittedName>
</protein>
<dbReference type="GeneID" id="36591626"/>
<dbReference type="AlphaFoldDB" id="A0A2J6T0T0"/>
<dbReference type="EMBL" id="KZ613848">
    <property type="protein sequence ID" value="PMD56624.1"/>
    <property type="molecule type" value="Genomic_DNA"/>
</dbReference>
<dbReference type="OrthoDB" id="10349060at2759"/>
<evidence type="ECO:0000256" key="1">
    <source>
        <dbReference type="SAM" id="MobiDB-lite"/>
    </source>
</evidence>
<evidence type="ECO:0000313" key="3">
    <source>
        <dbReference type="Proteomes" id="UP000235371"/>
    </source>
</evidence>
<dbReference type="RefSeq" id="XP_024733528.1">
    <property type="nucleotide sequence ID" value="XM_024883549.1"/>
</dbReference>
<name>A0A2J6T0T0_9HELO</name>
<accession>A0A2J6T0T0</accession>
<dbReference type="Proteomes" id="UP000235371">
    <property type="component" value="Unassembled WGS sequence"/>
</dbReference>